<evidence type="ECO:0000313" key="2">
    <source>
        <dbReference type="EnsemblMetazoa" id="tetur15g02170.1"/>
    </source>
</evidence>
<keyword evidence="1" id="KW-0472">Membrane</keyword>
<reference evidence="2" key="2">
    <citation type="submission" date="2015-06" db="UniProtKB">
        <authorList>
            <consortium name="EnsemblMetazoa"/>
        </authorList>
    </citation>
    <scope>IDENTIFICATION</scope>
</reference>
<dbReference type="AlphaFoldDB" id="T1KMM7"/>
<reference evidence="3" key="1">
    <citation type="submission" date="2011-08" db="EMBL/GenBank/DDBJ databases">
        <authorList>
            <person name="Rombauts S."/>
        </authorList>
    </citation>
    <scope>NUCLEOTIDE SEQUENCE</scope>
    <source>
        <strain evidence="3">London</strain>
    </source>
</reference>
<proteinExistence type="predicted"/>
<evidence type="ECO:0000256" key="1">
    <source>
        <dbReference type="SAM" id="Phobius"/>
    </source>
</evidence>
<name>T1KMM7_TETUR</name>
<dbReference type="Proteomes" id="UP000015104">
    <property type="component" value="Unassembled WGS sequence"/>
</dbReference>
<dbReference type="EnsemblMetazoa" id="tetur15g02170.1">
    <property type="protein sequence ID" value="tetur15g02170.1"/>
    <property type="gene ID" value="tetur15g02170"/>
</dbReference>
<keyword evidence="3" id="KW-1185">Reference proteome</keyword>
<evidence type="ECO:0000313" key="3">
    <source>
        <dbReference type="Proteomes" id="UP000015104"/>
    </source>
</evidence>
<feature type="transmembrane region" description="Helical" evidence="1">
    <location>
        <begin position="35"/>
        <end position="55"/>
    </location>
</feature>
<feature type="transmembrane region" description="Helical" evidence="1">
    <location>
        <begin position="94"/>
        <end position="116"/>
    </location>
</feature>
<dbReference type="HOGENOM" id="CLU_1671571_0_0_1"/>
<dbReference type="EMBL" id="CAEY01000246">
    <property type="status" value="NOT_ANNOTATED_CDS"/>
    <property type="molecule type" value="Genomic_DNA"/>
</dbReference>
<protein>
    <submittedName>
        <fullName evidence="2">Uncharacterized protein</fullName>
    </submittedName>
</protein>
<feature type="transmembrane region" description="Helical" evidence="1">
    <location>
        <begin position="6"/>
        <end position="23"/>
    </location>
</feature>
<feature type="transmembrane region" description="Helical" evidence="1">
    <location>
        <begin position="61"/>
        <end position="82"/>
    </location>
</feature>
<keyword evidence="1" id="KW-0812">Transmembrane</keyword>
<accession>T1KMM7</accession>
<sequence length="158" mass="17731">MASNAFGVMLGIFVVLFGLAYSMETFPGGYKGRTCAIASVVFIFFALIGYCGAHHQKIVFLLIYSVIIFLFVISNALIWIIAPQESLLDSHSKTVILMGLLFIGLMLAAIVLSWHLKYSTDYVEEEELNEKTMINRPGTITFNSIQRIRTRSFSEPSY</sequence>
<keyword evidence="1" id="KW-1133">Transmembrane helix</keyword>
<organism evidence="2 3">
    <name type="scientific">Tetranychus urticae</name>
    <name type="common">Two-spotted spider mite</name>
    <dbReference type="NCBI Taxonomy" id="32264"/>
    <lineage>
        <taxon>Eukaryota</taxon>
        <taxon>Metazoa</taxon>
        <taxon>Ecdysozoa</taxon>
        <taxon>Arthropoda</taxon>
        <taxon>Chelicerata</taxon>
        <taxon>Arachnida</taxon>
        <taxon>Acari</taxon>
        <taxon>Acariformes</taxon>
        <taxon>Trombidiformes</taxon>
        <taxon>Prostigmata</taxon>
        <taxon>Eleutherengona</taxon>
        <taxon>Raphignathae</taxon>
        <taxon>Tetranychoidea</taxon>
        <taxon>Tetranychidae</taxon>
        <taxon>Tetranychus</taxon>
    </lineage>
</organism>